<keyword evidence="2" id="KW-1185">Reference proteome</keyword>
<dbReference type="EMBL" id="JAPDRP010000006">
    <property type="protein sequence ID" value="KAJ9646486.1"/>
    <property type="molecule type" value="Genomic_DNA"/>
</dbReference>
<organism evidence="1 2">
    <name type="scientific">Coniosporium tulheliwenetii</name>
    <dbReference type="NCBI Taxonomy" id="3383036"/>
    <lineage>
        <taxon>Eukaryota</taxon>
        <taxon>Fungi</taxon>
        <taxon>Dikarya</taxon>
        <taxon>Ascomycota</taxon>
        <taxon>Pezizomycotina</taxon>
        <taxon>Dothideomycetes</taxon>
        <taxon>Dothideomycetes incertae sedis</taxon>
        <taxon>Coniosporium</taxon>
    </lineage>
</organism>
<dbReference type="Proteomes" id="UP001172680">
    <property type="component" value="Unassembled WGS sequence"/>
</dbReference>
<protein>
    <submittedName>
        <fullName evidence="1">Uncharacterized protein</fullName>
    </submittedName>
</protein>
<accession>A0ACC2ZFD0</accession>
<comment type="caution">
    <text evidence="1">The sequence shown here is derived from an EMBL/GenBank/DDBJ whole genome shotgun (WGS) entry which is preliminary data.</text>
</comment>
<sequence>MDGRDIPGTVDRPRRTRDDHPPDSDTPLVPAHQAAAWASTQVPPIPYTTEVSALSGDGVAELFHKLATIILTRIELGEIDPDDPRCGIQYGDAYGEDAWSVKSGPGGGVGARRRRGGTGGGGWMAGAREWEEVFRAWKRIASAEAQNRIPPPTSYYCSREEQHRYTVVLYTMVCVVPGESTWQRRGPMLRGIDSGEVAQQDRSYFTRQAV</sequence>
<gene>
    <name evidence="1" type="ORF">H2199_002535</name>
</gene>
<proteinExistence type="predicted"/>
<evidence type="ECO:0000313" key="1">
    <source>
        <dbReference type="EMBL" id="KAJ9646486.1"/>
    </source>
</evidence>
<evidence type="ECO:0000313" key="2">
    <source>
        <dbReference type="Proteomes" id="UP001172680"/>
    </source>
</evidence>
<name>A0ACC2ZFD0_9PEZI</name>
<reference evidence="1" key="1">
    <citation type="submission" date="2022-10" db="EMBL/GenBank/DDBJ databases">
        <title>Culturing micro-colonial fungi from biological soil crusts in the Mojave desert and describing Neophaeococcomyces mojavensis, and introducing the new genera and species Taxawa tesnikishii.</title>
        <authorList>
            <person name="Kurbessoian T."/>
            <person name="Stajich J.E."/>
        </authorList>
    </citation>
    <scope>NUCLEOTIDE SEQUENCE</scope>
    <source>
        <strain evidence="1">JES_115</strain>
    </source>
</reference>